<sequence>MMIVLIVSLLLLLFLCYGILPTVLIRTFSFRIMKYGDKNFRIALTFDDGPHPVYTEKLLDLLRSYHASAAFFVVGERAQRYPHLVERMSKEGHAVGIHHQTHSNSWFLLPHRLREEISGCAQSIKKITGNAPMYYRPPWGRFNLFSLSASRAYKTIMWSSINEDWKAAQGKEKLAERLKKDLGGGRIYLLHDSGDNPGADNEAPAVMLEALREFLEFAQQKGYRFVSLEELKKNNERG</sequence>
<dbReference type="PANTHER" id="PTHR10587">
    <property type="entry name" value="GLYCOSYL TRANSFERASE-RELATED"/>
    <property type="match status" value="1"/>
</dbReference>
<dbReference type="GO" id="GO:0005975">
    <property type="term" value="P:carbohydrate metabolic process"/>
    <property type="evidence" value="ECO:0007669"/>
    <property type="project" value="InterPro"/>
</dbReference>
<dbReference type="EMBL" id="JAIWJX010000002">
    <property type="protein sequence ID" value="MCK6255803.1"/>
    <property type="molecule type" value="Genomic_DNA"/>
</dbReference>
<protein>
    <submittedName>
        <fullName evidence="2">Polysaccharide deacetylase family protein</fullName>
    </submittedName>
</protein>
<dbReference type="InterPro" id="IPR011330">
    <property type="entry name" value="Glyco_hydro/deAcase_b/a-brl"/>
</dbReference>
<evidence type="ECO:0000313" key="2">
    <source>
        <dbReference type="EMBL" id="MCK6255803.1"/>
    </source>
</evidence>
<gene>
    <name evidence="2" type="ORF">LCY76_04195</name>
</gene>
<dbReference type="InterPro" id="IPR050248">
    <property type="entry name" value="Polysacc_deacetylase_ArnD"/>
</dbReference>
<dbReference type="PROSITE" id="PS51677">
    <property type="entry name" value="NODB"/>
    <property type="match status" value="1"/>
</dbReference>
<evidence type="ECO:0000259" key="1">
    <source>
        <dbReference type="PROSITE" id="PS51677"/>
    </source>
</evidence>
<dbReference type="CDD" id="cd10959">
    <property type="entry name" value="CE4_NodB_like_3"/>
    <property type="match status" value="1"/>
</dbReference>
<organism evidence="2 3">
    <name type="scientific">Fictibacillus marinisediminis</name>
    <dbReference type="NCBI Taxonomy" id="2878389"/>
    <lineage>
        <taxon>Bacteria</taxon>
        <taxon>Bacillati</taxon>
        <taxon>Bacillota</taxon>
        <taxon>Bacilli</taxon>
        <taxon>Bacillales</taxon>
        <taxon>Fictibacillaceae</taxon>
        <taxon>Fictibacillus</taxon>
    </lineage>
</organism>
<evidence type="ECO:0000313" key="3">
    <source>
        <dbReference type="Proteomes" id="UP001139011"/>
    </source>
</evidence>
<name>A0A9X1XAG8_9BACL</name>
<dbReference type="Proteomes" id="UP001139011">
    <property type="component" value="Unassembled WGS sequence"/>
</dbReference>
<reference evidence="2" key="1">
    <citation type="submission" date="2021-09" db="EMBL/GenBank/DDBJ databases">
        <title>Genome analysis of Fictibacillus sp. KIGAM418 isolated from marine sediment.</title>
        <authorList>
            <person name="Seo M.-J."/>
            <person name="Cho E.-S."/>
            <person name="Hwang C.Y."/>
        </authorList>
    </citation>
    <scope>NUCLEOTIDE SEQUENCE</scope>
    <source>
        <strain evidence="2">KIGAM418</strain>
    </source>
</reference>
<dbReference type="Pfam" id="PF01522">
    <property type="entry name" value="Polysacc_deac_1"/>
    <property type="match status" value="1"/>
</dbReference>
<feature type="domain" description="NodB homology" evidence="1">
    <location>
        <begin position="40"/>
        <end position="226"/>
    </location>
</feature>
<accession>A0A9X1XAG8</accession>
<dbReference type="AlphaFoldDB" id="A0A9X1XAG8"/>
<dbReference type="GO" id="GO:0016810">
    <property type="term" value="F:hydrolase activity, acting on carbon-nitrogen (but not peptide) bonds"/>
    <property type="evidence" value="ECO:0007669"/>
    <property type="project" value="InterPro"/>
</dbReference>
<dbReference type="Gene3D" id="3.20.20.370">
    <property type="entry name" value="Glycoside hydrolase/deacetylase"/>
    <property type="match status" value="1"/>
</dbReference>
<proteinExistence type="predicted"/>
<dbReference type="RefSeq" id="WP_248251568.1">
    <property type="nucleotide sequence ID" value="NZ_JAIWJX010000002.1"/>
</dbReference>
<dbReference type="InterPro" id="IPR002509">
    <property type="entry name" value="NODB_dom"/>
</dbReference>
<keyword evidence="3" id="KW-1185">Reference proteome</keyword>
<dbReference type="SUPFAM" id="SSF88713">
    <property type="entry name" value="Glycoside hydrolase/deacetylase"/>
    <property type="match status" value="1"/>
</dbReference>
<comment type="caution">
    <text evidence="2">The sequence shown here is derived from an EMBL/GenBank/DDBJ whole genome shotgun (WGS) entry which is preliminary data.</text>
</comment>